<dbReference type="InterPro" id="IPR000008">
    <property type="entry name" value="C2_dom"/>
</dbReference>
<dbReference type="GO" id="GO:0006887">
    <property type="term" value="P:exocytosis"/>
    <property type="evidence" value="ECO:0007669"/>
    <property type="project" value="TreeGrafter"/>
</dbReference>
<dbReference type="InterPro" id="IPR041282">
    <property type="entry name" value="FYVE_2"/>
</dbReference>
<dbReference type="InterPro" id="IPR010911">
    <property type="entry name" value="Rab_BD"/>
</dbReference>
<dbReference type="Gene3D" id="2.60.40.150">
    <property type="entry name" value="C2 domain"/>
    <property type="match status" value="3"/>
</dbReference>
<gene>
    <name evidence="5" type="ORF">JYZ213_LOCUS39904</name>
</gene>
<organism evidence="5 6">
    <name type="scientific">Adineta steineri</name>
    <dbReference type="NCBI Taxonomy" id="433720"/>
    <lineage>
        <taxon>Eukaryota</taxon>
        <taxon>Metazoa</taxon>
        <taxon>Spiralia</taxon>
        <taxon>Gnathifera</taxon>
        <taxon>Rotifera</taxon>
        <taxon>Eurotatoria</taxon>
        <taxon>Bdelloidea</taxon>
        <taxon>Adinetida</taxon>
        <taxon>Adinetidae</taxon>
        <taxon>Adineta</taxon>
    </lineage>
</organism>
<protein>
    <submittedName>
        <fullName evidence="5">Uncharacterized protein</fullName>
    </submittedName>
</protein>
<comment type="caution">
    <text evidence="5">The sequence shown here is derived from an EMBL/GenBank/DDBJ whole genome shotgun (WGS) entry which is preliminary data.</text>
</comment>
<feature type="compositionally biased region" description="Polar residues" evidence="2">
    <location>
        <begin position="242"/>
        <end position="259"/>
    </location>
</feature>
<sequence length="1526" mass="172924">MTRHNHDNFKETPSASTTSINNTIIDLPDLSAFQPDEKKHILNVLERDENLRNKHLSRFMNLRREVADLEKESKKVSTSVCARCQTPFGFIFNTGDICPKCGAKVCKQCRLMYNVNDNGWLCQLCCKQMQLMSYSGEWLYSNRHNLEKLSTNPQDAQYGSLSHLFSARDSHMESSSDSEPEEIIPSMTGASRFIIPALPAKIDKQGLTESEIKTDKMIRQTEIDEQKLKFIKEHIKKRPVNVTFTQPLPRRTQQLTLPSPNLRYDSSDETNSMVNQSNNRQKEASKKQNSSLMKDIAVFKPKLNDSQNIDPQHIEMDRSSIASDMTNTETKSKRQRLKEKLFHHPLNQISRQQSTESPKTSKLSSKHLSASMQNIRDTVRNVSPGNFLSSRTSLNSEKKAKVRQSSTSTFNEEDTVSLKVPDKQSRSSITMTDLYHHEQQQTNLSEHTPVLTSSTMPSFYPPTRHRPFISKHISDHDDDDDSDSIYNQAFIVQVFQHWKIKTLEHQQALHNAANNTTPNHFSQASIKTLPPVDTPKNEGVNNEILSNDVVNAVNESQKPIITMKKRETPLITAQTRRASHLKQSMSVPPDTSNPNLLAPHTKNKFGTTTTTTTTTATTTTISPKKTNKPAPIFIAPRKTQPPSLPRSYSCLSLDESSQNKRRGMFDKQSAYGDDQNSMTMSSFWAPPRLLTPSPSSPIHDDDETSGDENNHESLLIRNKKFFKKTTKTKEKHYLSIPSNLNIPTAICITDPHGHSRVFDINNDWHEEFSNNERIVENEFTSTNTFDPNSLFDYSSPSSSIVVIPPSPPSSPDKYALHSIGEEEEEYAFEKENNDGIILSKELNRIEAYSRSRQPNSNVQKQKKPVDQKQNQNQNGKPLLERRWSDSFVNDDENHIGIQQSPLVKMASVASIAKPSTNPPVKLSKTKYLLIKLHLASLPNKEEDLNYSPPPPPPTTTAAPSSSRKRTVRRSSDKKHIPTKYEASQPHINESKESLEDNQEELSEAVIQTQSKQEPSSITQNKTTIKTIITPISDEENHRNTRTSRTPNVENRADTHVARKPSVESRVTTRTDRIPTVETRTNTRTDRSPSVESRVTTRTDRIPAVETRVNTRPDRSPSVEKRVTTDTNRSLSVETRATAHTGRTPTVETRTNIRTGRTASVGNRANNADSDEDIDNTFKQAKLGSQLSINSAISDTKSQFEIEITGSITLKLTYDTTKNLLNVLIHKCTNLAPAKRNQTSNPYCKTYLLPDESKTSKLKTTPAKRNQTSNPYCKTYLLPDESKTSKLKTSVKKHTTDPAFGETLHYQVSARDFNSRILWVSVWNRSALKHNDFLGEIHIPLANCTLDKVGEYTLLPRVQKEDAASINESIAETGELQFELTFIENDKNKELGTIQVNAIQGKGIYYGKNNVDAICKGLLMPDKTKRKLPTVRRGPFPKWDVPLRWESIRRSNLRNMSIEISIWCQERFRKNMIGSIKLNSSQGQIDDKPVKWLEATKAEKTAWELFLKDPTKIHHCRLPLRPATNDK</sequence>
<dbReference type="Pfam" id="PF02318">
    <property type="entry name" value="FYVE_2"/>
    <property type="match status" value="1"/>
</dbReference>
<feature type="region of interest" description="Disordered" evidence="2">
    <location>
        <begin position="1077"/>
        <end position="1129"/>
    </location>
</feature>
<evidence type="ECO:0000259" key="3">
    <source>
        <dbReference type="PROSITE" id="PS50004"/>
    </source>
</evidence>
<dbReference type="GO" id="GO:0006886">
    <property type="term" value="P:intracellular protein transport"/>
    <property type="evidence" value="ECO:0007669"/>
    <property type="project" value="InterPro"/>
</dbReference>
<feature type="compositionally biased region" description="Polar residues" evidence="2">
    <location>
        <begin position="320"/>
        <end position="329"/>
    </location>
</feature>
<name>A0A815NIM2_9BILA</name>
<dbReference type="PANTHER" id="PTHR45716">
    <property type="entry name" value="BITESIZE, ISOFORM I"/>
    <property type="match status" value="1"/>
</dbReference>
<dbReference type="SUPFAM" id="SSF57997">
    <property type="entry name" value="Tropomyosin"/>
    <property type="match status" value="1"/>
</dbReference>
<dbReference type="Proteomes" id="UP000663845">
    <property type="component" value="Unassembled WGS sequence"/>
</dbReference>
<accession>A0A815NIM2</accession>
<dbReference type="Pfam" id="PF00168">
    <property type="entry name" value="C2"/>
    <property type="match status" value="2"/>
</dbReference>
<keyword evidence="1" id="KW-0175">Coiled coil</keyword>
<feature type="compositionally biased region" description="Polar residues" evidence="2">
    <location>
        <begin position="269"/>
        <end position="279"/>
    </location>
</feature>
<feature type="region of interest" description="Disordered" evidence="2">
    <location>
        <begin position="381"/>
        <end position="425"/>
    </location>
</feature>
<dbReference type="PANTHER" id="PTHR45716:SF2">
    <property type="entry name" value="BITESIZE, ISOFORM I"/>
    <property type="match status" value="1"/>
</dbReference>
<dbReference type="GO" id="GO:0005886">
    <property type="term" value="C:plasma membrane"/>
    <property type="evidence" value="ECO:0007669"/>
    <property type="project" value="TreeGrafter"/>
</dbReference>
<feature type="compositionally biased region" description="Polar residues" evidence="2">
    <location>
        <begin position="381"/>
        <end position="395"/>
    </location>
</feature>
<reference evidence="5" key="1">
    <citation type="submission" date="2021-02" db="EMBL/GenBank/DDBJ databases">
        <authorList>
            <person name="Nowell W R."/>
        </authorList>
    </citation>
    <scope>NUCLEOTIDE SEQUENCE</scope>
</reference>
<feature type="region of interest" description="Disordered" evidence="2">
    <location>
        <begin position="579"/>
        <end position="711"/>
    </location>
</feature>
<feature type="domain" description="C2" evidence="3">
    <location>
        <begin position="1203"/>
        <end position="1353"/>
    </location>
</feature>
<feature type="region of interest" description="Disordered" evidence="2">
    <location>
        <begin position="941"/>
        <end position="1019"/>
    </location>
</feature>
<dbReference type="PROSITE" id="PS50916">
    <property type="entry name" value="RABBD"/>
    <property type="match status" value="1"/>
</dbReference>
<dbReference type="SUPFAM" id="SSF57903">
    <property type="entry name" value="FYVE/PHD zinc finger"/>
    <property type="match status" value="1"/>
</dbReference>
<dbReference type="Gene3D" id="3.30.40.10">
    <property type="entry name" value="Zinc/RING finger domain, C3HC4 (zinc finger)"/>
    <property type="match status" value="1"/>
</dbReference>
<feature type="compositionally biased region" description="Polar residues" evidence="2">
    <location>
        <begin position="1005"/>
        <end position="1016"/>
    </location>
</feature>
<dbReference type="CDD" id="cd15747">
    <property type="entry name" value="FYVE_Slp3_4_5"/>
    <property type="match status" value="1"/>
</dbReference>
<feature type="domain" description="C2" evidence="3">
    <location>
        <begin position="1371"/>
        <end position="1492"/>
    </location>
</feature>
<evidence type="ECO:0000256" key="1">
    <source>
        <dbReference type="SAM" id="Coils"/>
    </source>
</evidence>
<dbReference type="SUPFAM" id="SSF49562">
    <property type="entry name" value="C2 domain (Calcium/lipid-binding domain, CaLB)"/>
    <property type="match status" value="3"/>
</dbReference>
<dbReference type="SMART" id="SM00239">
    <property type="entry name" value="C2"/>
    <property type="match status" value="1"/>
</dbReference>
<feature type="region of interest" description="Disordered" evidence="2">
    <location>
        <begin position="302"/>
        <end position="368"/>
    </location>
</feature>
<feature type="compositionally biased region" description="Basic residues" evidence="2">
    <location>
        <begin position="333"/>
        <end position="343"/>
    </location>
</feature>
<proteinExistence type="predicted"/>
<feature type="coiled-coil region" evidence="1">
    <location>
        <begin position="52"/>
        <end position="79"/>
    </location>
</feature>
<feature type="compositionally biased region" description="Polar residues" evidence="2">
    <location>
        <begin position="579"/>
        <end position="595"/>
    </location>
</feature>
<feature type="compositionally biased region" description="Low complexity" evidence="2">
    <location>
        <begin position="607"/>
        <end position="620"/>
    </location>
</feature>
<dbReference type="InterPro" id="IPR013083">
    <property type="entry name" value="Znf_RING/FYVE/PHD"/>
</dbReference>
<dbReference type="CDD" id="cd08521">
    <property type="entry name" value="C2A_SLP"/>
    <property type="match status" value="1"/>
</dbReference>
<dbReference type="GO" id="GO:0042043">
    <property type="term" value="F:neurexin family protein binding"/>
    <property type="evidence" value="ECO:0007669"/>
    <property type="project" value="TreeGrafter"/>
</dbReference>
<dbReference type="GO" id="GO:0031267">
    <property type="term" value="F:small GTPase binding"/>
    <property type="evidence" value="ECO:0007669"/>
    <property type="project" value="InterPro"/>
</dbReference>
<dbReference type="InterPro" id="IPR011011">
    <property type="entry name" value="Znf_FYVE_PHD"/>
</dbReference>
<feature type="region of interest" description="Disordered" evidence="2">
    <location>
        <begin position="242"/>
        <end position="290"/>
    </location>
</feature>
<dbReference type="GO" id="GO:0070382">
    <property type="term" value="C:exocytic vesicle"/>
    <property type="evidence" value="ECO:0007669"/>
    <property type="project" value="TreeGrafter"/>
</dbReference>
<dbReference type="EMBL" id="CAJNOG010001370">
    <property type="protein sequence ID" value="CAF1437010.1"/>
    <property type="molecule type" value="Genomic_DNA"/>
</dbReference>
<feature type="region of interest" description="Disordered" evidence="2">
    <location>
        <begin position="849"/>
        <end position="881"/>
    </location>
</feature>
<dbReference type="InterPro" id="IPR035892">
    <property type="entry name" value="C2_domain_sf"/>
</dbReference>
<evidence type="ECO:0000259" key="4">
    <source>
        <dbReference type="PROSITE" id="PS50916"/>
    </source>
</evidence>
<feature type="domain" description="RabBD" evidence="4">
    <location>
        <begin position="27"/>
        <end position="142"/>
    </location>
</feature>
<dbReference type="PROSITE" id="PS50004">
    <property type="entry name" value="C2"/>
    <property type="match status" value="2"/>
</dbReference>
<evidence type="ECO:0000256" key="2">
    <source>
        <dbReference type="SAM" id="MobiDB-lite"/>
    </source>
</evidence>
<feature type="compositionally biased region" description="Basic and acidic residues" evidence="2">
    <location>
        <begin position="1077"/>
        <end position="1123"/>
    </location>
</feature>
<evidence type="ECO:0000313" key="5">
    <source>
        <dbReference type="EMBL" id="CAF1437010.1"/>
    </source>
</evidence>
<feature type="compositionally biased region" description="Polar residues" evidence="2">
    <location>
        <begin position="347"/>
        <end position="368"/>
    </location>
</feature>
<evidence type="ECO:0000313" key="6">
    <source>
        <dbReference type="Proteomes" id="UP000663845"/>
    </source>
</evidence>